<proteinExistence type="inferred from homology"/>
<keyword evidence="5 9" id="KW-1133">Transmembrane helix</keyword>
<dbReference type="EMBL" id="MTHB01000109">
    <property type="protein sequence ID" value="OXC77222.1"/>
    <property type="molecule type" value="Genomic_DNA"/>
</dbReference>
<evidence type="ECO:0000259" key="10">
    <source>
        <dbReference type="PROSITE" id="PS50111"/>
    </source>
</evidence>
<dbReference type="eggNOG" id="COG0840">
    <property type="taxonomic scope" value="Bacteria"/>
</dbReference>
<dbReference type="Proteomes" id="UP000214720">
    <property type="component" value="Unassembled WGS sequence"/>
</dbReference>
<dbReference type="GO" id="GO:0006935">
    <property type="term" value="P:chemotaxis"/>
    <property type="evidence" value="ECO:0007669"/>
    <property type="project" value="InterPro"/>
</dbReference>
<accession>A0A226WZM0</accession>
<dbReference type="InterPro" id="IPR051310">
    <property type="entry name" value="MCP_chemotaxis"/>
</dbReference>
<evidence type="ECO:0000256" key="4">
    <source>
        <dbReference type="ARBA" id="ARBA00022692"/>
    </source>
</evidence>
<dbReference type="InterPro" id="IPR004089">
    <property type="entry name" value="MCPsignal_dom"/>
</dbReference>
<feature type="domain" description="Methyl-accepting transducer" evidence="10">
    <location>
        <begin position="310"/>
        <end position="539"/>
    </location>
</feature>
<evidence type="ECO:0000256" key="2">
    <source>
        <dbReference type="ARBA" id="ARBA00022475"/>
    </source>
</evidence>
<dbReference type="PANTHER" id="PTHR43531">
    <property type="entry name" value="PROTEIN ICFG"/>
    <property type="match status" value="1"/>
</dbReference>
<feature type="transmembrane region" description="Helical" evidence="9">
    <location>
        <begin position="50"/>
        <end position="70"/>
    </location>
</feature>
<organism evidence="11 13">
    <name type="scientific">Caballeronia sordidicola</name>
    <name type="common">Burkholderia sordidicola</name>
    <dbReference type="NCBI Taxonomy" id="196367"/>
    <lineage>
        <taxon>Bacteria</taxon>
        <taxon>Pseudomonadati</taxon>
        <taxon>Pseudomonadota</taxon>
        <taxon>Betaproteobacteria</taxon>
        <taxon>Burkholderiales</taxon>
        <taxon>Burkholderiaceae</taxon>
        <taxon>Caballeronia</taxon>
    </lineage>
</organism>
<reference evidence="13" key="1">
    <citation type="submission" date="2017-01" db="EMBL/GenBank/DDBJ databases">
        <title>Genome Analysis of Deinococcus marmoris KOPRI26562.</title>
        <authorList>
            <person name="Kim J.H."/>
            <person name="Oh H.-M."/>
        </authorList>
    </citation>
    <scope>NUCLEOTIDE SEQUENCE [LARGE SCALE GENOMIC DNA]</scope>
    <source>
        <strain evidence="13">PAMC 26633</strain>
    </source>
</reference>
<dbReference type="PANTHER" id="PTHR43531:SF14">
    <property type="entry name" value="METHYL-ACCEPTING CHEMOTAXIS PROTEIN I-RELATED"/>
    <property type="match status" value="1"/>
</dbReference>
<evidence type="ECO:0000256" key="9">
    <source>
        <dbReference type="SAM" id="Phobius"/>
    </source>
</evidence>
<keyword evidence="4 9" id="KW-0812">Transmembrane</keyword>
<dbReference type="SMART" id="SM01049">
    <property type="entry name" value="Cache_2"/>
    <property type="match status" value="1"/>
</dbReference>
<evidence type="ECO:0000256" key="1">
    <source>
        <dbReference type="ARBA" id="ARBA00004651"/>
    </source>
</evidence>
<dbReference type="GO" id="GO:0005886">
    <property type="term" value="C:plasma membrane"/>
    <property type="evidence" value="ECO:0007669"/>
    <property type="project" value="UniProtKB-SubCell"/>
</dbReference>
<dbReference type="Pfam" id="PF00015">
    <property type="entry name" value="MCPsignal"/>
    <property type="match status" value="1"/>
</dbReference>
<feature type="transmembrane region" description="Helical" evidence="9">
    <location>
        <begin position="230"/>
        <end position="248"/>
    </location>
</feature>
<comment type="subcellular location">
    <subcellularLocation>
        <location evidence="1">Cell membrane</location>
        <topology evidence="1">Multi-pass membrane protein</topology>
    </subcellularLocation>
</comment>
<evidence type="ECO:0000256" key="5">
    <source>
        <dbReference type="ARBA" id="ARBA00022989"/>
    </source>
</evidence>
<dbReference type="CDD" id="cd11386">
    <property type="entry name" value="MCP_signal"/>
    <property type="match status" value="1"/>
</dbReference>
<reference evidence="11" key="2">
    <citation type="submission" date="2017-01" db="EMBL/GenBank/DDBJ databases">
        <authorList>
            <person name="Mah S.A."/>
            <person name="Swanson W.J."/>
            <person name="Moy G.W."/>
            <person name="Vacquier V.D."/>
        </authorList>
    </citation>
    <scope>NUCLEOTIDE SEQUENCE</scope>
    <source>
        <strain evidence="11">PAMC 26633</strain>
    </source>
</reference>
<dbReference type="Pfam" id="PF17200">
    <property type="entry name" value="sCache_2"/>
    <property type="match status" value="1"/>
</dbReference>
<dbReference type="AlphaFoldDB" id="A0A226WZM0"/>
<comment type="caution">
    <text evidence="11">The sequence shown here is derived from an EMBL/GenBank/DDBJ whole genome shotgun (WGS) entry which is preliminary data.</text>
</comment>
<dbReference type="SUPFAM" id="SSF58104">
    <property type="entry name" value="Methyl-accepting chemotaxis protein (MCP) signaling domain"/>
    <property type="match status" value="1"/>
</dbReference>
<dbReference type="InterPro" id="IPR033480">
    <property type="entry name" value="sCache_2"/>
</dbReference>
<keyword evidence="2" id="KW-1003">Cell membrane</keyword>
<evidence type="ECO:0000256" key="8">
    <source>
        <dbReference type="PROSITE-ProRule" id="PRU00284"/>
    </source>
</evidence>
<evidence type="ECO:0000313" key="12">
    <source>
        <dbReference type="EMBL" id="OXC77222.1"/>
    </source>
</evidence>
<sequence>MKGAQQQGGDHQNIKELEKKYQVSGFRAVHRLVHNYLKDLMKRLTFQQQLWIPLALSLICLISVAGFGAYQTREVRLEERQHSLKDAGDIAMSITRRYAALAADGTLSTPEAKKQALAQLRAIRYGADGYVSIVDSDCHAVMNPSKPETEGKYFGDYQDSNGKYVYRSMAAIAKGSGDGFVDYATPRLGSKEPVRKRSHIATFKPWDWSFVTGAYLDDIDEAFNASLRQLVVLVAIIAAMLSGAVYLVNRRLNRSLGGSPEYAAQVVSATAGGNLAQHIDLQAGDRGSLLFKLQEMQAQLRQAVVAIIGAAKSIGTSTDEISSGNADLSRRTEEQAASLEETAASMEQLTSAVRQNADNARQASVLAGDAFSIANRGNEVVSEVVATMDEITDSTKQIGEILGMIEGIAFQTNILALNAAVEAARAGEHGRGFAVVASEVRNLAQRSSTASKDIKRLIEHSNGRVQSGATLVDNAGQCMKEILVSVQRVTAIMKEIASASEEQSDGIEQVNKAVTQMDEVTQRNAALVEQAAAAAVSMREQAHGLVESVAAFQVA</sequence>
<dbReference type="Gene3D" id="3.30.450.20">
    <property type="entry name" value="PAS domain"/>
    <property type="match status" value="1"/>
</dbReference>
<evidence type="ECO:0000256" key="7">
    <source>
        <dbReference type="ARBA" id="ARBA00029447"/>
    </source>
</evidence>
<dbReference type="InterPro" id="IPR004090">
    <property type="entry name" value="Chemotax_Me-accpt_rcpt"/>
</dbReference>
<keyword evidence="6 9" id="KW-0472">Membrane</keyword>
<gene>
    <name evidence="12" type="ORF">BSU04_16960</name>
    <name evidence="11" type="ORF">BSU04_21730</name>
</gene>
<comment type="similarity">
    <text evidence="7">Belongs to the methyl-accepting chemotaxis (MCP) protein family.</text>
</comment>
<keyword evidence="11" id="KW-0675">Receptor</keyword>
<protein>
    <submittedName>
        <fullName evidence="11">Methyl-accepting chemotaxis protein I (Serine chemoreceptor protein)</fullName>
    </submittedName>
</protein>
<dbReference type="SMART" id="SM00283">
    <property type="entry name" value="MA"/>
    <property type="match status" value="1"/>
</dbReference>
<dbReference type="PRINTS" id="PR00260">
    <property type="entry name" value="CHEMTRNSDUCR"/>
</dbReference>
<evidence type="ECO:0000313" key="13">
    <source>
        <dbReference type="Proteomes" id="UP000214720"/>
    </source>
</evidence>
<dbReference type="EMBL" id="MTHB01000123">
    <property type="protein sequence ID" value="OXC76641.1"/>
    <property type="molecule type" value="Genomic_DNA"/>
</dbReference>
<evidence type="ECO:0000256" key="3">
    <source>
        <dbReference type="ARBA" id="ARBA00022481"/>
    </source>
</evidence>
<evidence type="ECO:0000256" key="6">
    <source>
        <dbReference type="ARBA" id="ARBA00023136"/>
    </source>
</evidence>
<keyword evidence="3" id="KW-0488">Methylation</keyword>
<dbReference type="PROSITE" id="PS50111">
    <property type="entry name" value="CHEMOTAXIS_TRANSDUC_2"/>
    <property type="match status" value="1"/>
</dbReference>
<name>A0A226WZM0_CABSO</name>
<dbReference type="Gene3D" id="1.10.287.950">
    <property type="entry name" value="Methyl-accepting chemotaxis protein"/>
    <property type="match status" value="1"/>
</dbReference>
<evidence type="ECO:0000313" key="11">
    <source>
        <dbReference type="EMBL" id="OXC76641.1"/>
    </source>
</evidence>
<dbReference type="GO" id="GO:0004888">
    <property type="term" value="F:transmembrane signaling receptor activity"/>
    <property type="evidence" value="ECO:0007669"/>
    <property type="project" value="InterPro"/>
</dbReference>
<dbReference type="FunFam" id="1.10.287.950:FF:000001">
    <property type="entry name" value="Methyl-accepting chemotaxis sensory transducer"/>
    <property type="match status" value="1"/>
</dbReference>
<keyword evidence="8" id="KW-0807">Transducer</keyword>
<dbReference type="GO" id="GO:0007165">
    <property type="term" value="P:signal transduction"/>
    <property type="evidence" value="ECO:0007669"/>
    <property type="project" value="UniProtKB-KW"/>
</dbReference>